<dbReference type="PRINTS" id="PR00109">
    <property type="entry name" value="TYRKINASE"/>
</dbReference>
<comment type="caution">
    <text evidence="5">The sequence shown here is derived from an EMBL/GenBank/DDBJ whole genome shotgun (WGS) entry which is preliminary data.</text>
</comment>
<dbReference type="PANTHER" id="PTHR24417:SF7">
    <property type="entry name" value="CHROMATIN MODIFICATION-RELATED PROTEIN EAF1"/>
    <property type="match status" value="1"/>
</dbReference>
<proteinExistence type="predicted"/>
<accession>A0AA38MLP2</accession>
<keyword evidence="6" id="KW-1185">Reference proteome</keyword>
<dbReference type="PROSITE" id="PS50011">
    <property type="entry name" value="PROTEIN_KINASE_DOM"/>
    <property type="match status" value="1"/>
</dbReference>
<dbReference type="GO" id="GO:0005524">
    <property type="term" value="F:ATP binding"/>
    <property type="evidence" value="ECO:0007669"/>
    <property type="project" value="InterPro"/>
</dbReference>
<dbReference type="PANTHER" id="PTHR24417">
    <property type="entry name" value="SERINE/THREONINE-PROTEIN KINASE LMTK1"/>
    <property type="match status" value="1"/>
</dbReference>
<feature type="compositionally biased region" description="Basic and acidic residues" evidence="1">
    <location>
        <begin position="2077"/>
        <end position="2086"/>
    </location>
</feature>
<evidence type="ECO:0000256" key="1">
    <source>
        <dbReference type="SAM" id="MobiDB-lite"/>
    </source>
</evidence>
<dbReference type="SUPFAM" id="SSF56112">
    <property type="entry name" value="Protein kinase-like (PK-like)"/>
    <property type="match status" value="1"/>
</dbReference>
<feature type="compositionally biased region" description="Low complexity" evidence="1">
    <location>
        <begin position="1680"/>
        <end position="1689"/>
    </location>
</feature>
<dbReference type="Gene3D" id="1.10.510.10">
    <property type="entry name" value="Transferase(Phosphotransferase) domain 1"/>
    <property type="match status" value="1"/>
</dbReference>
<evidence type="ECO:0000256" key="2">
    <source>
        <dbReference type="SAM" id="Phobius"/>
    </source>
</evidence>
<dbReference type="Pfam" id="PF07714">
    <property type="entry name" value="PK_Tyr_Ser-Thr"/>
    <property type="match status" value="1"/>
</dbReference>
<keyword evidence="2" id="KW-0812">Transmembrane</keyword>
<keyword evidence="3" id="KW-0732">Signal</keyword>
<feature type="compositionally biased region" description="Polar residues" evidence="1">
    <location>
        <begin position="1657"/>
        <end position="1669"/>
    </location>
</feature>
<evidence type="ECO:0000313" key="5">
    <source>
        <dbReference type="EMBL" id="KAJ3662375.1"/>
    </source>
</evidence>
<organism evidence="5 6">
    <name type="scientific">Zophobas morio</name>
    <dbReference type="NCBI Taxonomy" id="2755281"/>
    <lineage>
        <taxon>Eukaryota</taxon>
        <taxon>Metazoa</taxon>
        <taxon>Ecdysozoa</taxon>
        <taxon>Arthropoda</taxon>
        <taxon>Hexapoda</taxon>
        <taxon>Insecta</taxon>
        <taxon>Pterygota</taxon>
        <taxon>Neoptera</taxon>
        <taxon>Endopterygota</taxon>
        <taxon>Coleoptera</taxon>
        <taxon>Polyphaga</taxon>
        <taxon>Cucujiformia</taxon>
        <taxon>Tenebrionidae</taxon>
        <taxon>Zophobas</taxon>
    </lineage>
</organism>
<evidence type="ECO:0000259" key="4">
    <source>
        <dbReference type="PROSITE" id="PS50011"/>
    </source>
</evidence>
<feature type="region of interest" description="Disordered" evidence="1">
    <location>
        <begin position="1657"/>
        <end position="1689"/>
    </location>
</feature>
<feature type="region of interest" description="Disordered" evidence="1">
    <location>
        <begin position="700"/>
        <end position="722"/>
    </location>
</feature>
<feature type="signal peptide" evidence="3">
    <location>
        <begin position="1"/>
        <end position="22"/>
    </location>
</feature>
<dbReference type="Proteomes" id="UP001168821">
    <property type="component" value="Unassembled WGS sequence"/>
</dbReference>
<dbReference type="InterPro" id="IPR011009">
    <property type="entry name" value="Kinase-like_dom_sf"/>
</dbReference>
<feature type="region of interest" description="Disordered" evidence="1">
    <location>
        <begin position="539"/>
        <end position="560"/>
    </location>
</feature>
<feature type="region of interest" description="Disordered" evidence="1">
    <location>
        <begin position="1722"/>
        <end position="1767"/>
    </location>
</feature>
<dbReference type="Gene3D" id="3.30.200.20">
    <property type="entry name" value="Phosphorylase Kinase, domain 1"/>
    <property type="match status" value="1"/>
</dbReference>
<feature type="chain" id="PRO_5041242169" description="Protein kinase domain-containing protein" evidence="3">
    <location>
        <begin position="23"/>
        <end position="2086"/>
    </location>
</feature>
<sequence>MEKTWKILFLCVGLLFCELCNGLPINLENTVADSHTQLLTGLVALLLTVCSVVFLAGCLCCQRRNGFKEFRDSPVVASTASNLDHGHINPVANGEFTIFTPLSPPLQNNNVFLANQQIITRTQEDYVFGDVDVSSWFNGTETDFPRIKLKYIKEIGKGWFGRVVEGAAQDIEGDKKWTPVVVRILEATASSRERVVFLHDATIYRHGAHPNILTLFGRCLDTIPLLLLQEYCPYGDLKNYLRKNKSTAETLLSTEHPLLWCCQLSSALKHLHENRLTHPDLAARNCQLTSNLTLKLGDYGLAVFQYPEDYYLGSPGVSVRWCAPESLSYTSTTIEPKKITLEANIWSLGVTMWEIYECGEQPYSSLSDDEVVSQVVGSQKVRLDRPKYQVLYTDYIFRLMQLCWTSSESRPAVAQIDLMLGELLQVYKNTTSTQLESHVSIKDFDKRWESFKPNSIVKTDNHIDNTEMDLEDSQIRTSKPLSPSLNNLHGSLDNLLVDSSESQMESWLENVATKTGDMSYVKGLSDAIKDLDNAIALENSTSSDSSHHQSPKPKSNPKLEFQLGPLTTKLQIPESPNQNDSLMDSFLFAQRTSSGSETEEENWKKKIERGAYTEKVRQKSRSVADLMILTHIDPSESESETPLPSLDYRTNYKNVRYAPKQNLENVGLMFGSEGNLLNVQDTFQDELRKLQEERRDSLLFVPENSSQNNSSENLLSDSARDDTVNADVSRSVVSSSFSNKDYLENSPSKRILQELNSASEIKPANQVFNVFNVTIDNYSPVRLKPSKLEELINFKEDECVVKETEGFEVPKLSDIIQCNSELVNYLNRNTLPFNCVEKALSEDDNSEIMYDSGVEGDRVESTESLKNAVEGKLHNELSTDDRAESPKCADEAEHQTELFEIEESVNLTQNMNDEDSFNNTFVHETTHITSSDVEEKEAIARKTFQVPKLMDLIQDNDELMDYIIAKYEAESLGKGNDLDSLEMSSNDEITVLKQDDIQAAKEFLEEEIKNYHHVEPPKVAFDLSEGQDEAMPNSLTHSSVYTSTPFGKKSLQELPHQDGFCSLNLFNDAAEDKIIENGNSNLYSLETWDNFLGKALDNQNESQEHELFDSFSSEPHSLLFTQNDTLVCDMKKEDTELQNQTYLCCENRDSTFTKEPNIVDLSDVNIEIESNTKIEDNNCWDNNGGGWFLHPQSNHDISGEMTVPSNANTDSYVGFNVDDEIMAAIRTELLNKLPQAQGGSSGAVHDEEEWDSAERNEVFLRYNVYNTPLSPIPEESLIDDSYFNTPRQHNSEDENEDSDWSDDQYGRECLEPEMDCHSGQTLESSIHPEPLHRHTPSQDSCCSNDTLFNLEELTYAVNDSERDNNSPTLKTYENESQYMEENSHMMQAPSDMMIHSMTNEIGNVDEKIVVAETLGEEGTKCDSDNSCSGCKTIDISDTVKEVVDKHLVLEFLKSEREHDCVKVNETLEESNSESTDHLLPFTNKQVAPLPSPEDKPWKQLPASLLSYDKVISQNMLLPAPESNELVPEPQEPMQDKVEILYVNVPEESNCDLNKLEQHDYANVDKAESTECYENVTNLDDFYNEADYVNIVNLENSKNLAEFNNKQITDIIEDITDCSSPDYGNNFAQNNDLIINNEDDERDIFGVLTDIRFSGPSDSQLMTTSFSESNDINDEQDWDSGSDTRSSSSGEFIWKEGEHEESLKALRAAPQDVLDDIQPMEGIQEETSSESSGSDDDAESPEFVPSAWDKYATPTKSALRSPERTVEKTEKKKSKGVWFKKQKYHCVYEYPREPESPVLHSYDLWKPQPDYSCFDDWELDGTDPYVPAENSDDCDFSQNYYQPKPSRNINMYQLSSVTDFTSEPGIDDEFFISSSAKPFDMISGLSSQFFPGNWTDLNKTSDNATPDSGVEDITPAGISEDDFRLHYKNVPTLKQLASEAVKKSRKAEELKHSDVLGGLRHTRNKLKLDLPPSPSAFTSNKMFSIEPIIDPVINREKPTFTTFGKSRFLVQHVDTPPDDEINTGKNVSFEALPYKPLQKHIIKEDYDFSKSKGKVESVRGEASLLDSADEDSGIESSTLERKLSNTV</sequence>
<feature type="compositionally biased region" description="Acidic residues" evidence="1">
    <location>
        <begin position="1722"/>
        <end position="1739"/>
    </location>
</feature>
<feature type="domain" description="Protein kinase" evidence="4">
    <location>
        <begin position="149"/>
        <end position="424"/>
    </location>
</feature>
<keyword evidence="2" id="KW-0472">Membrane</keyword>
<feature type="region of interest" description="Disordered" evidence="1">
    <location>
        <begin position="2049"/>
        <end position="2086"/>
    </location>
</feature>
<feature type="compositionally biased region" description="Acidic residues" evidence="1">
    <location>
        <begin position="1293"/>
        <end position="1302"/>
    </location>
</feature>
<reference evidence="5" key="1">
    <citation type="journal article" date="2023" name="G3 (Bethesda)">
        <title>Whole genome assemblies of Zophobas morio and Tenebrio molitor.</title>
        <authorList>
            <person name="Kaur S."/>
            <person name="Stinson S.A."/>
            <person name="diCenzo G.C."/>
        </authorList>
    </citation>
    <scope>NUCLEOTIDE SEQUENCE</scope>
    <source>
        <strain evidence="5">QUZm001</strain>
    </source>
</reference>
<dbReference type="InterPro" id="IPR000719">
    <property type="entry name" value="Prot_kinase_dom"/>
</dbReference>
<protein>
    <recommendedName>
        <fullName evidence="4">Protein kinase domain-containing protein</fullName>
    </recommendedName>
</protein>
<gene>
    <name evidence="5" type="ORF">Zmor_006729</name>
</gene>
<feature type="region of interest" description="Disordered" evidence="1">
    <location>
        <begin position="1270"/>
        <end position="1305"/>
    </location>
</feature>
<feature type="compositionally biased region" description="Basic and acidic residues" evidence="1">
    <location>
        <begin position="2049"/>
        <end position="2058"/>
    </location>
</feature>
<dbReference type="InterPro" id="IPR001245">
    <property type="entry name" value="Ser-Thr/Tyr_kinase_cat_dom"/>
</dbReference>
<evidence type="ECO:0000256" key="3">
    <source>
        <dbReference type="SAM" id="SignalP"/>
    </source>
</evidence>
<dbReference type="GO" id="GO:0004672">
    <property type="term" value="F:protein kinase activity"/>
    <property type="evidence" value="ECO:0007669"/>
    <property type="project" value="InterPro"/>
</dbReference>
<feature type="compositionally biased region" description="Low complexity" evidence="1">
    <location>
        <begin position="703"/>
        <end position="717"/>
    </location>
</feature>
<dbReference type="EMBL" id="JALNTZ010000002">
    <property type="protein sequence ID" value="KAJ3662375.1"/>
    <property type="molecule type" value="Genomic_DNA"/>
</dbReference>
<feature type="compositionally biased region" description="Acidic residues" evidence="1">
    <location>
        <begin position="1670"/>
        <end position="1679"/>
    </location>
</feature>
<name>A0AA38MLP2_9CUCU</name>
<feature type="transmembrane region" description="Helical" evidence="2">
    <location>
        <begin position="38"/>
        <end position="61"/>
    </location>
</feature>
<keyword evidence="2" id="KW-1133">Transmembrane helix</keyword>
<evidence type="ECO:0000313" key="6">
    <source>
        <dbReference type="Proteomes" id="UP001168821"/>
    </source>
</evidence>